<proteinExistence type="predicted"/>
<dbReference type="InterPro" id="IPR050491">
    <property type="entry name" value="AmpC-like"/>
</dbReference>
<reference evidence="2 3" key="1">
    <citation type="submission" date="2023-07" db="EMBL/GenBank/DDBJ databases">
        <title>Genomic Encyclopedia of Type Strains, Phase IV (KMG-IV): sequencing the most valuable type-strain genomes for metagenomic binning, comparative biology and taxonomic classification.</title>
        <authorList>
            <person name="Goeker M."/>
        </authorList>
    </citation>
    <scope>NUCLEOTIDE SEQUENCE [LARGE SCALE GENOMIC DNA]</scope>
    <source>
        <strain evidence="2 3">DSM 12751</strain>
    </source>
</reference>
<feature type="domain" description="Beta-lactamase-related" evidence="1">
    <location>
        <begin position="10"/>
        <end position="326"/>
    </location>
</feature>
<organism evidence="2 3">
    <name type="scientific">Caldalkalibacillus horti</name>
    <dbReference type="NCBI Taxonomy" id="77523"/>
    <lineage>
        <taxon>Bacteria</taxon>
        <taxon>Bacillati</taxon>
        <taxon>Bacillota</taxon>
        <taxon>Bacilli</taxon>
        <taxon>Bacillales</taxon>
        <taxon>Bacillaceae</taxon>
        <taxon>Caldalkalibacillus</taxon>
    </lineage>
</organism>
<dbReference type="SUPFAM" id="SSF56601">
    <property type="entry name" value="beta-lactamase/transpeptidase-like"/>
    <property type="match status" value="1"/>
</dbReference>
<dbReference type="InterPro" id="IPR001466">
    <property type="entry name" value="Beta-lactam-related"/>
</dbReference>
<dbReference type="InterPro" id="IPR012338">
    <property type="entry name" value="Beta-lactam/transpept-like"/>
</dbReference>
<keyword evidence="3" id="KW-1185">Reference proteome</keyword>
<dbReference type="Gene3D" id="3.40.710.10">
    <property type="entry name" value="DD-peptidase/beta-lactamase superfamily"/>
    <property type="match status" value="1"/>
</dbReference>
<evidence type="ECO:0000313" key="2">
    <source>
        <dbReference type="EMBL" id="MDQ0165951.1"/>
    </source>
</evidence>
<dbReference type="EMBL" id="JAUSTY010000006">
    <property type="protein sequence ID" value="MDQ0165951.1"/>
    <property type="molecule type" value="Genomic_DNA"/>
</dbReference>
<accession>A0ABT9VY78</accession>
<dbReference type="Proteomes" id="UP001235840">
    <property type="component" value="Unassembled WGS sequence"/>
</dbReference>
<dbReference type="RefSeq" id="WP_307393721.1">
    <property type="nucleotide sequence ID" value="NZ_BAAADK010000032.1"/>
</dbReference>
<dbReference type="Pfam" id="PF00144">
    <property type="entry name" value="Beta-lactamase"/>
    <property type="match status" value="1"/>
</dbReference>
<dbReference type="PANTHER" id="PTHR46825">
    <property type="entry name" value="D-ALANYL-D-ALANINE-CARBOXYPEPTIDASE/ENDOPEPTIDASE AMPH"/>
    <property type="match status" value="1"/>
</dbReference>
<gene>
    <name evidence="2" type="ORF">J2S11_001852</name>
</gene>
<protein>
    <submittedName>
        <fullName evidence="2">CubicO group peptidase (Beta-lactamase class C family)</fullName>
    </submittedName>
</protein>
<evidence type="ECO:0000313" key="3">
    <source>
        <dbReference type="Proteomes" id="UP001235840"/>
    </source>
</evidence>
<evidence type="ECO:0000259" key="1">
    <source>
        <dbReference type="Pfam" id="PF00144"/>
    </source>
</evidence>
<name>A0ABT9VY78_9BACI</name>
<comment type="caution">
    <text evidence="2">The sequence shown here is derived from an EMBL/GenBank/DDBJ whole genome shotgun (WGS) entry which is preliminary data.</text>
</comment>
<sequence>MAYLWTEFESYLATKLEELPIAGLAIAVSQNGETIYKKGFGSRNLQSMEPVTPETIFGVASITKSLTALAMITLDSEGALSIDDAVIKYLPDFKLHHVKNMSDIKIYHLLSHSTGLAPIARKEEINNLPDHLTHLSSAEHISLGQPGEYFSYCNDTFLLAGAIIEKVTGKLYRRYITEKFLNPLQMYRSTYSLEEVEKYENVTIPYTYNPNQNEYEQQPWPKLGNYEVGGGLRSTVEDLLKYGQVYLDLQYTKDKHPSKEKTLSKMWTNLIKVRQNSFYGYGLLATANYSNVTLVEHGGSQPGVSSHFGFIPEKNVVVAVLCNVSNVPVKDIWLRAVNTVLQLPLEQKRYVLSSYEATPNELESIIGAYSSAEGHHVQIYFFEGQLLAEANGEKMALSVVDNETILINKSGETIQLYFNSNEARPWSILFGMRMLTRI</sequence>
<dbReference type="PANTHER" id="PTHR46825:SF9">
    <property type="entry name" value="BETA-LACTAMASE-RELATED DOMAIN-CONTAINING PROTEIN"/>
    <property type="match status" value="1"/>
</dbReference>